<dbReference type="AlphaFoldDB" id="A0A286GLG3"/>
<accession>A0A286GLG3</accession>
<organism evidence="1 2">
    <name type="scientific">Spirosoma fluviale</name>
    <dbReference type="NCBI Taxonomy" id="1597977"/>
    <lineage>
        <taxon>Bacteria</taxon>
        <taxon>Pseudomonadati</taxon>
        <taxon>Bacteroidota</taxon>
        <taxon>Cytophagia</taxon>
        <taxon>Cytophagales</taxon>
        <taxon>Cytophagaceae</taxon>
        <taxon>Spirosoma</taxon>
    </lineage>
</organism>
<dbReference type="EMBL" id="OCNH01000005">
    <property type="protein sequence ID" value="SOD95939.1"/>
    <property type="molecule type" value="Genomic_DNA"/>
</dbReference>
<gene>
    <name evidence="1" type="ORF">SAMN06269250_5059</name>
</gene>
<name>A0A286GLG3_9BACT</name>
<proteinExistence type="predicted"/>
<dbReference type="Proteomes" id="UP000219452">
    <property type="component" value="Unassembled WGS sequence"/>
</dbReference>
<protein>
    <submittedName>
        <fullName evidence="1">Uncharacterized protein</fullName>
    </submittedName>
</protein>
<keyword evidence="2" id="KW-1185">Reference proteome</keyword>
<sequence length="34" mass="4022">MVRENHRFKGLEALLFLKCSLFLFLSNLVNLKKV</sequence>
<reference evidence="2" key="1">
    <citation type="submission" date="2017-09" db="EMBL/GenBank/DDBJ databases">
        <authorList>
            <person name="Varghese N."/>
            <person name="Submissions S."/>
        </authorList>
    </citation>
    <scope>NUCLEOTIDE SEQUENCE [LARGE SCALE GENOMIC DNA]</scope>
    <source>
        <strain evidence="2">DSM 29961</strain>
    </source>
</reference>
<evidence type="ECO:0000313" key="1">
    <source>
        <dbReference type="EMBL" id="SOD95939.1"/>
    </source>
</evidence>
<evidence type="ECO:0000313" key="2">
    <source>
        <dbReference type="Proteomes" id="UP000219452"/>
    </source>
</evidence>